<dbReference type="AlphaFoldDB" id="A0A5N6QTZ9"/>
<dbReference type="OrthoDB" id="778084at2759"/>
<dbReference type="EMBL" id="CM017322">
    <property type="protein sequence ID" value="KAE8010651.1"/>
    <property type="molecule type" value="Genomic_DNA"/>
</dbReference>
<dbReference type="PANTHER" id="PTHR34660">
    <property type="entry name" value="MYB-LIKE PROTEIN X"/>
    <property type="match status" value="1"/>
</dbReference>
<proteinExistence type="predicted"/>
<evidence type="ECO:0000313" key="2">
    <source>
        <dbReference type="EMBL" id="KAE8010651.1"/>
    </source>
</evidence>
<feature type="region of interest" description="Disordered" evidence="1">
    <location>
        <begin position="29"/>
        <end position="175"/>
    </location>
</feature>
<dbReference type="PANTHER" id="PTHR34660:SF9">
    <property type="entry name" value="DNA BINDING PROTEIN"/>
    <property type="match status" value="1"/>
</dbReference>
<reference evidence="2 3" key="1">
    <citation type="submission" date="2019-06" db="EMBL/GenBank/DDBJ databases">
        <title>A chromosomal-level reference genome of Carpinus fangiana (Coryloideae, Betulaceae).</title>
        <authorList>
            <person name="Yang X."/>
            <person name="Wang Z."/>
            <person name="Zhang L."/>
            <person name="Hao G."/>
            <person name="Liu J."/>
            <person name="Yang Y."/>
        </authorList>
    </citation>
    <scope>NUCLEOTIDE SEQUENCE [LARGE SCALE GENOMIC DNA]</scope>
    <source>
        <strain evidence="2">Cfa_2016G</strain>
        <tissue evidence="2">Leaf</tissue>
    </source>
</reference>
<feature type="compositionally biased region" description="Basic residues" evidence="1">
    <location>
        <begin position="37"/>
        <end position="47"/>
    </location>
</feature>
<evidence type="ECO:0000313" key="3">
    <source>
        <dbReference type="Proteomes" id="UP000327013"/>
    </source>
</evidence>
<name>A0A5N6QTZ9_9ROSI</name>
<gene>
    <name evidence="2" type="ORF">FH972_007004</name>
</gene>
<feature type="compositionally biased region" description="Polar residues" evidence="1">
    <location>
        <begin position="113"/>
        <end position="125"/>
    </location>
</feature>
<sequence length="322" mass="36375">MSRCFPYPPPGYVKNGIRDDALIDSIKIQREEEKAKKERKKEKKRVKKEKEKTREKAHGNGEIDNKKHRHKKRTREERSQEDQKGGDPLKRRKYETDNLEKSSLTEEHGRPVGSQNSSDSTLNSNKRQKRSLPSNGKHDSGSVFRIRLPLQRHKDPEVLLSKEQPCSSSERTEAAFAQGVYESAPSPGRDPGEHCCSTSGNVSQQLTFKLSKEPFPSSQASKISAHKTEPAALPIASGSGSSLLPSPLRYLIQNWVPPPIQSECFESDDLEWLFESKQNGNQAVERYEVGTDGLYNQNSTPWPRASYLPEADIYALPFTVPF</sequence>
<organism evidence="2 3">
    <name type="scientific">Carpinus fangiana</name>
    <dbReference type="NCBI Taxonomy" id="176857"/>
    <lineage>
        <taxon>Eukaryota</taxon>
        <taxon>Viridiplantae</taxon>
        <taxon>Streptophyta</taxon>
        <taxon>Embryophyta</taxon>
        <taxon>Tracheophyta</taxon>
        <taxon>Spermatophyta</taxon>
        <taxon>Magnoliopsida</taxon>
        <taxon>eudicotyledons</taxon>
        <taxon>Gunneridae</taxon>
        <taxon>Pentapetalae</taxon>
        <taxon>rosids</taxon>
        <taxon>fabids</taxon>
        <taxon>Fagales</taxon>
        <taxon>Betulaceae</taxon>
        <taxon>Carpinus</taxon>
    </lineage>
</organism>
<evidence type="ECO:0000256" key="1">
    <source>
        <dbReference type="SAM" id="MobiDB-lite"/>
    </source>
</evidence>
<protein>
    <submittedName>
        <fullName evidence="2">Uncharacterized protein</fullName>
    </submittedName>
</protein>
<feature type="compositionally biased region" description="Basic and acidic residues" evidence="1">
    <location>
        <begin position="48"/>
        <end position="65"/>
    </location>
</feature>
<dbReference type="Proteomes" id="UP000327013">
    <property type="component" value="Chromosome 2"/>
</dbReference>
<accession>A0A5N6QTZ9</accession>
<keyword evidence="3" id="KW-1185">Reference proteome</keyword>
<feature type="compositionally biased region" description="Basic and acidic residues" evidence="1">
    <location>
        <begin position="74"/>
        <end position="110"/>
    </location>
</feature>